<name>A0A438HPT6_VITVI</name>
<dbReference type="Gene3D" id="3.30.70.270">
    <property type="match status" value="1"/>
</dbReference>
<dbReference type="EMBL" id="QGNW01000193">
    <property type="protein sequence ID" value="RVW86459.1"/>
    <property type="molecule type" value="Genomic_DNA"/>
</dbReference>
<comment type="caution">
    <text evidence="1">The sequence shown here is derived from an EMBL/GenBank/DDBJ whole genome shotgun (WGS) entry which is preliminary data.</text>
</comment>
<reference evidence="1 2" key="1">
    <citation type="journal article" date="2018" name="PLoS Genet.">
        <title>Population sequencing reveals clonal diversity and ancestral inbreeding in the grapevine cultivar Chardonnay.</title>
        <authorList>
            <person name="Roach M.J."/>
            <person name="Johnson D.L."/>
            <person name="Bohlmann J."/>
            <person name="van Vuuren H.J."/>
            <person name="Jones S.J."/>
            <person name="Pretorius I.S."/>
            <person name="Schmidt S.A."/>
            <person name="Borneman A.R."/>
        </authorList>
    </citation>
    <scope>NUCLEOTIDE SEQUENCE [LARGE SCALE GENOMIC DNA]</scope>
    <source>
        <strain evidence="2">cv. Chardonnay</strain>
        <tissue evidence="1">Leaf</tissue>
    </source>
</reference>
<organism evidence="1 2">
    <name type="scientific">Vitis vinifera</name>
    <name type="common">Grape</name>
    <dbReference type="NCBI Taxonomy" id="29760"/>
    <lineage>
        <taxon>Eukaryota</taxon>
        <taxon>Viridiplantae</taxon>
        <taxon>Streptophyta</taxon>
        <taxon>Embryophyta</taxon>
        <taxon>Tracheophyta</taxon>
        <taxon>Spermatophyta</taxon>
        <taxon>Magnoliopsida</taxon>
        <taxon>eudicotyledons</taxon>
        <taxon>Gunneridae</taxon>
        <taxon>Pentapetalae</taxon>
        <taxon>rosids</taxon>
        <taxon>Vitales</taxon>
        <taxon>Vitaceae</taxon>
        <taxon>Viteae</taxon>
        <taxon>Vitis</taxon>
    </lineage>
</organism>
<gene>
    <name evidence="1" type="ORF">CK203_042219</name>
</gene>
<accession>A0A438HPT6</accession>
<dbReference type="PANTHER" id="PTHR48475:SF1">
    <property type="entry name" value="RNASE H TYPE-1 DOMAIN-CONTAINING PROTEIN"/>
    <property type="match status" value="1"/>
</dbReference>
<dbReference type="InterPro" id="IPR043502">
    <property type="entry name" value="DNA/RNA_pol_sf"/>
</dbReference>
<sequence length="407" mass="45757">MVRAQLTHIPFDYLVRPYSMSLADYFVRASELQTHSAPSTSASTLAASSSLDRMSLMTLYFSDEVDEHGTFAEIGNMIDGIVQPEFASPFDLFGVSTIEVAEEIQTAPTLEFSKDDIVVDDLFEGTVSPYLSVSCDITLSTPSSPTSQIFDIDDEIAQLDSDEDSSSTVDSGEWEIQKQLSLGFLSVVKYPEWLANVVSISKKDEKSKSPSSFRFFERIRRFRLRLNPKKCTFGVTSRKLLGYMVNERGMEADLDKIRVILDMPTSMSEREIRDFLSRLQYIHRFIARLTDICIALGCMLAQLDGSGKERVIYYLNKDVAAMTSLLGWRMYFDGTANHFGYEIGVLLISPHGDHILRSNQFVDALATLTSMIDIPINTFVRPLLIESRLVPAYCCLIHETELDDGLP</sequence>
<protein>
    <submittedName>
        <fullName evidence="1">Uncharacterized protein</fullName>
    </submittedName>
</protein>
<dbReference type="SUPFAM" id="SSF56672">
    <property type="entry name" value="DNA/RNA polymerases"/>
    <property type="match status" value="1"/>
</dbReference>
<dbReference type="Proteomes" id="UP000288805">
    <property type="component" value="Unassembled WGS sequence"/>
</dbReference>
<dbReference type="InterPro" id="IPR043128">
    <property type="entry name" value="Rev_trsase/Diguanyl_cyclase"/>
</dbReference>
<dbReference type="PANTHER" id="PTHR48475">
    <property type="entry name" value="RIBONUCLEASE H"/>
    <property type="match status" value="1"/>
</dbReference>
<evidence type="ECO:0000313" key="2">
    <source>
        <dbReference type="Proteomes" id="UP000288805"/>
    </source>
</evidence>
<evidence type="ECO:0000313" key="1">
    <source>
        <dbReference type="EMBL" id="RVW86459.1"/>
    </source>
</evidence>
<dbReference type="AlphaFoldDB" id="A0A438HPT6"/>
<proteinExistence type="predicted"/>